<evidence type="ECO:0000256" key="2">
    <source>
        <dbReference type="ARBA" id="ARBA00022692"/>
    </source>
</evidence>
<keyword evidence="4 5" id="KW-0472">Membrane</keyword>
<keyword evidence="7" id="KW-1185">Reference proteome</keyword>
<dbReference type="RefSeq" id="WP_034422901.1">
    <property type="nucleotide sequence ID" value="NZ_CP045798.1"/>
</dbReference>
<evidence type="ECO:0000313" key="7">
    <source>
        <dbReference type="Proteomes" id="UP000515847"/>
    </source>
</evidence>
<dbReference type="KEGG" id="tfr:BR63_01305"/>
<organism evidence="6 7">
    <name type="scientific">Thermanaerosceptrum fracticalcis</name>
    <dbReference type="NCBI Taxonomy" id="1712410"/>
    <lineage>
        <taxon>Bacteria</taxon>
        <taxon>Bacillati</taxon>
        <taxon>Bacillota</taxon>
        <taxon>Clostridia</taxon>
        <taxon>Eubacteriales</taxon>
        <taxon>Peptococcaceae</taxon>
        <taxon>Thermanaerosceptrum</taxon>
    </lineage>
</organism>
<dbReference type="InterPro" id="IPR007382">
    <property type="entry name" value="UPF0756_TM"/>
</dbReference>
<keyword evidence="3 5" id="KW-1133">Transmembrane helix</keyword>
<sequence>MWGETLLVILILVGVIGKAPLIATSACVLLVLKLTNLQHYFPLIERRGLELGLLFLMLSVLIPFAGGKVTPKDLKDNLLTVPGLLALLGGALATYMNGDGLRMLKYQPELLLGLVVGSIIGIVFFNGIPVGPLMAAGLTALFLKLFSIFR</sequence>
<feature type="transmembrane region" description="Helical" evidence="5">
    <location>
        <begin position="78"/>
        <end position="98"/>
    </location>
</feature>
<keyword evidence="2 5" id="KW-0812">Transmembrane</keyword>
<dbReference type="Pfam" id="PF04284">
    <property type="entry name" value="DUF441"/>
    <property type="match status" value="1"/>
</dbReference>
<gene>
    <name evidence="6" type="ORF">BR63_01305</name>
</gene>
<dbReference type="EMBL" id="CP045798">
    <property type="protein sequence ID" value="QNB45078.1"/>
    <property type="molecule type" value="Genomic_DNA"/>
</dbReference>
<evidence type="ECO:0000256" key="1">
    <source>
        <dbReference type="ARBA" id="ARBA00022475"/>
    </source>
</evidence>
<dbReference type="PANTHER" id="PTHR38452:SF1">
    <property type="entry name" value="UPF0756 MEMBRANE PROTEIN YEAL"/>
    <property type="match status" value="1"/>
</dbReference>
<comment type="subcellular location">
    <subcellularLocation>
        <location evidence="5">Cell membrane</location>
        <topology evidence="5">Multi-pass membrane protein</topology>
    </subcellularLocation>
</comment>
<reference evidence="6 7" key="1">
    <citation type="journal article" date="2019" name="Front. Microbiol.">
        <title>Thermoanaerosceptrum fracticalcis gen. nov. sp. nov., a Novel Fumarate-Fermenting Microorganism From a Deep Fractured Carbonate Aquifer of the US Great Basin.</title>
        <authorList>
            <person name="Hamilton-Brehm S.D."/>
            <person name="Stewart L.E."/>
            <person name="Zavarin M."/>
            <person name="Caldwell M."/>
            <person name="Lawson P.A."/>
            <person name="Onstott T.C."/>
            <person name="Grzymski J."/>
            <person name="Neveux I."/>
            <person name="Lollar B.S."/>
            <person name="Russell C.E."/>
            <person name="Moser D.P."/>
        </authorList>
    </citation>
    <scope>NUCLEOTIDE SEQUENCE [LARGE SCALE GENOMIC DNA]</scope>
    <source>
        <strain evidence="6 7">DRI-13</strain>
    </source>
</reference>
<evidence type="ECO:0000256" key="4">
    <source>
        <dbReference type="ARBA" id="ARBA00023136"/>
    </source>
</evidence>
<evidence type="ECO:0000256" key="5">
    <source>
        <dbReference type="HAMAP-Rule" id="MF_01874"/>
    </source>
</evidence>
<dbReference type="HAMAP" id="MF_01874">
    <property type="entry name" value="UPF0756"/>
    <property type="match status" value="1"/>
</dbReference>
<accession>A0A7G6DZ24</accession>
<feature type="transmembrane region" description="Helical" evidence="5">
    <location>
        <begin position="48"/>
        <end position="66"/>
    </location>
</feature>
<name>A0A7G6DZ24_THEFR</name>
<keyword evidence="1 5" id="KW-1003">Cell membrane</keyword>
<dbReference type="Proteomes" id="UP000515847">
    <property type="component" value="Chromosome"/>
</dbReference>
<feature type="transmembrane region" description="Helical" evidence="5">
    <location>
        <begin position="110"/>
        <end position="127"/>
    </location>
</feature>
<dbReference type="GO" id="GO:0005886">
    <property type="term" value="C:plasma membrane"/>
    <property type="evidence" value="ECO:0007669"/>
    <property type="project" value="UniProtKB-SubCell"/>
</dbReference>
<dbReference type="AlphaFoldDB" id="A0A7G6DZ24"/>
<dbReference type="PANTHER" id="PTHR38452">
    <property type="entry name" value="UPF0756 MEMBRANE PROTEIN YEAL"/>
    <property type="match status" value="1"/>
</dbReference>
<protein>
    <recommendedName>
        <fullName evidence="5">UPF0756 membrane protein BR63_01305</fullName>
    </recommendedName>
</protein>
<evidence type="ECO:0000313" key="6">
    <source>
        <dbReference type="EMBL" id="QNB45078.1"/>
    </source>
</evidence>
<comment type="similarity">
    <text evidence="5">Belongs to the UPF0756 family.</text>
</comment>
<feature type="transmembrane region" description="Helical" evidence="5">
    <location>
        <begin position="6"/>
        <end position="32"/>
    </location>
</feature>
<evidence type="ECO:0000256" key="3">
    <source>
        <dbReference type="ARBA" id="ARBA00022989"/>
    </source>
</evidence>
<proteinExistence type="inferred from homology"/>